<dbReference type="AlphaFoldDB" id="A0A369ZGZ7"/>
<protein>
    <submittedName>
        <fullName evidence="2">Uncharacterized protein</fullName>
    </submittedName>
</protein>
<feature type="coiled-coil region" evidence="1">
    <location>
        <begin position="13"/>
        <end position="47"/>
    </location>
</feature>
<proteinExistence type="predicted"/>
<accession>A0A369ZGZ7</accession>
<evidence type="ECO:0000256" key="1">
    <source>
        <dbReference type="SAM" id="Coils"/>
    </source>
</evidence>
<gene>
    <name evidence="2" type="ORF">DPV98_02695</name>
</gene>
<evidence type="ECO:0000313" key="3">
    <source>
        <dbReference type="Proteomes" id="UP000253999"/>
    </source>
</evidence>
<sequence length="111" mass="12645">MSSFTLTHSEVEAFNKKTKNEELLERLKALEIKIKEEIKKEGKAEADFNLFSLDGGIPRTIGNKYNALAELSRKSLPELQEIVIIEAAKKGQVFSREIVRKIAKLLKEMKI</sequence>
<comment type="caution">
    <text evidence="2">The sequence shown here is derived from an EMBL/GenBank/DDBJ whole genome shotgun (WGS) entry which is preliminary data.</text>
</comment>
<keyword evidence="1" id="KW-0175">Coiled coil</keyword>
<dbReference type="EMBL" id="QEQD01000002">
    <property type="protein sequence ID" value="RDF05324.1"/>
    <property type="molecule type" value="Genomic_DNA"/>
</dbReference>
<dbReference type="Proteomes" id="UP000253999">
    <property type="component" value="Unassembled WGS sequence"/>
</dbReference>
<dbReference type="RefSeq" id="WP_111312541.1">
    <property type="nucleotide sequence ID" value="NZ_QEQD01000002.1"/>
</dbReference>
<evidence type="ECO:0000313" key="2">
    <source>
        <dbReference type="EMBL" id="RDF05324.1"/>
    </source>
</evidence>
<reference evidence="2 3" key="1">
    <citation type="submission" date="2018-05" db="EMBL/GenBank/DDBJ databases">
        <title>Draft Genome Sequences for a Diverse set of 7 Haemophilus Species.</title>
        <authorList>
            <person name="Nichols M."/>
            <person name="Topaz N."/>
            <person name="Wang X."/>
            <person name="Wang X."/>
            <person name="Boxrud D."/>
        </authorList>
    </citation>
    <scope>NUCLEOTIDE SEQUENCE [LARGE SCALE GENOMIC DNA]</scope>
    <source>
        <strain evidence="2 3">C2010039593</strain>
    </source>
</reference>
<name>A0A369ZGZ7_HAEPH</name>
<organism evidence="2 3">
    <name type="scientific">Haemophilus parahaemolyticus</name>
    <dbReference type="NCBI Taxonomy" id="735"/>
    <lineage>
        <taxon>Bacteria</taxon>
        <taxon>Pseudomonadati</taxon>
        <taxon>Pseudomonadota</taxon>
        <taxon>Gammaproteobacteria</taxon>
        <taxon>Pasteurellales</taxon>
        <taxon>Pasteurellaceae</taxon>
        <taxon>Haemophilus</taxon>
    </lineage>
</organism>